<feature type="compositionally biased region" description="Basic and acidic residues" evidence="2">
    <location>
        <begin position="340"/>
        <end position="354"/>
    </location>
</feature>
<evidence type="ECO:0000256" key="1">
    <source>
        <dbReference type="SAM" id="Coils"/>
    </source>
</evidence>
<feature type="compositionally biased region" description="Polar residues" evidence="2">
    <location>
        <begin position="253"/>
        <end position="262"/>
    </location>
</feature>
<reference evidence="3" key="1">
    <citation type="journal article" date="2021" name="IMA Fungus">
        <title>Genomic characterization of three marine fungi, including Emericellopsis atlantica sp. nov. with signatures of a generalist lifestyle and marine biomass degradation.</title>
        <authorList>
            <person name="Hagestad O.C."/>
            <person name="Hou L."/>
            <person name="Andersen J.H."/>
            <person name="Hansen E.H."/>
            <person name="Altermark B."/>
            <person name="Li C."/>
            <person name="Kuhnert E."/>
            <person name="Cox R.J."/>
            <person name="Crous P.W."/>
            <person name="Spatafora J.W."/>
            <person name="Lail K."/>
            <person name="Amirebrahimi M."/>
            <person name="Lipzen A."/>
            <person name="Pangilinan J."/>
            <person name="Andreopoulos W."/>
            <person name="Hayes R.D."/>
            <person name="Ng V."/>
            <person name="Grigoriev I.V."/>
            <person name="Jackson S.A."/>
            <person name="Sutton T.D.S."/>
            <person name="Dobson A.D.W."/>
            <person name="Rama T."/>
        </authorList>
    </citation>
    <scope>NUCLEOTIDE SEQUENCE</scope>
    <source>
        <strain evidence="3">TRa3180A</strain>
    </source>
</reference>
<feature type="compositionally biased region" description="Low complexity" evidence="2">
    <location>
        <begin position="35"/>
        <end position="50"/>
    </location>
</feature>
<name>A0A9P7YW25_9HELO</name>
<organism evidence="3 4">
    <name type="scientific">Calycina marina</name>
    <dbReference type="NCBI Taxonomy" id="1763456"/>
    <lineage>
        <taxon>Eukaryota</taxon>
        <taxon>Fungi</taxon>
        <taxon>Dikarya</taxon>
        <taxon>Ascomycota</taxon>
        <taxon>Pezizomycotina</taxon>
        <taxon>Leotiomycetes</taxon>
        <taxon>Helotiales</taxon>
        <taxon>Pezizellaceae</taxon>
        <taxon>Calycina</taxon>
    </lineage>
</organism>
<protein>
    <submittedName>
        <fullName evidence="3">Uncharacterized protein</fullName>
    </submittedName>
</protein>
<feature type="region of interest" description="Disordered" evidence="2">
    <location>
        <begin position="280"/>
        <end position="357"/>
    </location>
</feature>
<dbReference type="Proteomes" id="UP000887226">
    <property type="component" value="Unassembled WGS sequence"/>
</dbReference>
<proteinExistence type="predicted"/>
<dbReference type="EMBL" id="MU254340">
    <property type="protein sequence ID" value="KAG9240805.1"/>
    <property type="molecule type" value="Genomic_DNA"/>
</dbReference>
<comment type="caution">
    <text evidence="3">The sequence shown here is derived from an EMBL/GenBank/DDBJ whole genome shotgun (WGS) entry which is preliminary data.</text>
</comment>
<feature type="coiled-coil region" evidence="1">
    <location>
        <begin position="414"/>
        <end position="441"/>
    </location>
</feature>
<accession>A0A9P7YW25</accession>
<gene>
    <name evidence="3" type="ORF">BJ878DRAFT_545873</name>
</gene>
<dbReference type="AlphaFoldDB" id="A0A9P7YW25"/>
<keyword evidence="1" id="KW-0175">Coiled coil</keyword>
<sequence>MSARRAYRSRPGYKPTQAPLFRSRSQYSPSEGELSNSDNASIHSISAASSEDNTVNNTENIFTDFKEPPLNIPRSWKGTPRHYDIWVNKLLDPEYVPPQETLVQAPALTPPESDIESPRKNIGWDSDMDFTGPSVNMSPMLKVTTRLSASESMGANGDEIRPPSQAYPYIRDYRIGEKDVSPEQLRQSTTGRRILSDTPVNYRAREEEDAPEIVPEQLRQSITGRRAAERARLAARIKELERIEELPRDEIIVSNQETQSKPAKSDPDPEDRITAVAKLFELHDNKLSRSASPKPKRREEPKPQLQDISVLPKPTPRVIGAYLDSPTPRPKKRNNSPLLSKEREKYPDSPHPKEIIINSAPPTTAAKEFLYLQDQIEDNTLDNFASSVAESSSDREIDTELSDTEKLKRFDYSMKKTTNSIRDARQGIERLEQAVSEATATSNKPQILLSAPAAREKFQRMIIQRNPNTGIVKVEIDLSIPVPKLWMANDAAGARRNWKFTWLGFTFAALLTWSMAEFATCAKFCHPTYASSNDWSFDDPFFPWAIPTKLDQWTGRVISSAFDGFWEPDYGCAANEWWLGRDRPVGIVMPYDTDTNDSYGFHNDELV</sequence>
<keyword evidence="4" id="KW-1185">Reference proteome</keyword>
<feature type="region of interest" description="Disordered" evidence="2">
    <location>
        <begin position="251"/>
        <end position="270"/>
    </location>
</feature>
<feature type="region of interest" description="Disordered" evidence="2">
    <location>
        <begin position="192"/>
        <end position="212"/>
    </location>
</feature>
<dbReference type="OrthoDB" id="3439035at2759"/>
<evidence type="ECO:0000256" key="2">
    <source>
        <dbReference type="SAM" id="MobiDB-lite"/>
    </source>
</evidence>
<feature type="region of interest" description="Disordered" evidence="2">
    <location>
        <begin position="1"/>
        <end position="55"/>
    </location>
</feature>
<evidence type="ECO:0000313" key="3">
    <source>
        <dbReference type="EMBL" id="KAG9240805.1"/>
    </source>
</evidence>
<evidence type="ECO:0000313" key="4">
    <source>
        <dbReference type="Proteomes" id="UP000887226"/>
    </source>
</evidence>